<dbReference type="SUPFAM" id="SSF49265">
    <property type="entry name" value="Fibronectin type III"/>
    <property type="match status" value="1"/>
</dbReference>
<dbReference type="Pfam" id="PF03422">
    <property type="entry name" value="CBM_6"/>
    <property type="match status" value="1"/>
</dbReference>
<dbReference type="PANTHER" id="PTHR31983">
    <property type="entry name" value="ENDO-1,3(4)-BETA-GLUCANASE 1"/>
    <property type="match status" value="1"/>
</dbReference>
<dbReference type="InterPro" id="IPR005084">
    <property type="entry name" value="CBM6"/>
</dbReference>
<comment type="similarity">
    <text evidence="2">Belongs to the glycosyl hydrolase 81 family.</text>
</comment>
<evidence type="ECO:0000256" key="7">
    <source>
        <dbReference type="ARBA" id="ARBA00023295"/>
    </source>
</evidence>
<dbReference type="EMBL" id="CP002454">
    <property type="protein sequence ID" value="ADV65794.1"/>
    <property type="molecule type" value="Genomic_DNA"/>
</dbReference>
<evidence type="ECO:0000256" key="2">
    <source>
        <dbReference type="ARBA" id="ARBA00010730"/>
    </source>
</evidence>
<dbReference type="InterPro" id="IPR008979">
    <property type="entry name" value="Galactose-bd-like_sf"/>
</dbReference>
<feature type="domain" description="CBM6" evidence="13">
    <location>
        <begin position="955"/>
        <end position="1085"/>
    </location>
</feature>
<comment type="catalytic activity">
    <reaction evidence="1">
        <text>Hydrolysis of (1-&gt;3)-beta-D-glucosidic linkages in (1-&gt;3)-beta-D-glucans.</text>
        <dbReference type="EC" id="3.2.1.39"/>
    </reaction>
</comment>
<dbReference type="InterPro" id="IPR013783">
    <property type="entry name" value="Ig-like_fold"/>
</dbReference>
<evidence type="ECO:0000256" key="1">
    <source>
        <dbReference type="ARBA" id="ARBA00000382"/>
    </source>
</evidence>
<feature type="domain" description="Fibronectin type-III" evidence="12">
    <location>
        <begin position="858"/>
        <end position="946"/>
    </location>
</feature>
<feature type="chain" id="PRO_5003232309" description="glucan endo-1,3-beta-D-glucosidase" evidence="11">
    <location>
        <begin position="25"/>
        <end position="1086"/>
    </location>
</feature>
<dbReference type="CDD" id="cd04084">
    <property type="entry name" value="CBM6_xylanase-like"/>
    <property type="match status" value="1"/>
</dbReference>
<sequence length="1086" mass="115386" precursor="true">MNPRYLLLSAALLLAGCGAPPTNTAPSTPTLDTQAVSTTVPAGAAGGPISQTGELLTPYVTANAQAKGAVPTNKFWSSLVFKRYKPNSMYSENMYAHPFAMKAGASGLSLGYPNTPRFTGGGGTSKYEYTFTPDFTLGVSGLNAPDTRADDWSDWTATAAWNDGTRSLKTTFGHGLPFVYATKTGGNAELRFNAPVNVWSNSGNALGVTVNGHHYALFAPTGATWTQAGNVFTSTLGGKDYYSVAVLPDATTTTLNDFKQYAFNFVTGTRVSWNYNAAAGNVTTTYTLTTTAKEGTGTGTLSALYRHQWLNSSSVNTTYKYASARGEMRVVRGSSFSTTMKFNGTLPWLPDKGTYDKNQLRAYVNEVRNAPDLLPYRGDSYWAGKSMGRLAEVIPIAEQLGDTAARDAFLNALKAYLQDWLDGQSPNNFYYNPTWGTLIGYPKGFGSEEELNDHHFHWGYFIQAAAIVAQYDPAWLTANGGDWKNTINELIRDVANTDDANKRYPRLRSFDAYAGHSWASGHAGFAAGNNQESSSEDMHFANALILWGSVTGDAATRDLGVYLYTNEANAIEQYWFDVNKQTFPAGYTHPAVGMVWGDGADYATWFSGEPEMIQGINFLPISAGSLYLGRNPDYLKANYDHLGREPQAWRDIFWEMYALYDAAGAVAKFGSGSYTPEEGESKAHTYHWIHNLNAMGRLDTGVTGNIPTSVVFNKAGTRTYVAYNPSGSTITVTFTDGKTMSVAPRTVGTSGPGTTPTDAPPTVSVTATPSTLTSAGTVTVNASASDDKGVTKVEFLRNGAVFATDTTAPYSATQSYASGQNGTYTYSARAYDTAGQSTTSGNATVTVNIGGTTGDTQAPTTPTGLVSNGRTDTSVSLTWGASSDNVGVKQYEVLQNGAQVAVVSGLTANITGLTANTAYTFAVRARDAAGNASANSNAVSVTTNPGAVTSRDAYATIRAATADAQSGTQKVSCSDGAGCEAVGYIANGDWLVFRNVNFGSTPARTVNLRVASGAGATVSGIVEVRIDSLTGPVLANPSVGDTGGWDAWRTIPYNTAAVTGVHDVYVNFKSGQAADFTNINWLQFGR</sequence>
<evidence type="ECO:0000256" key="4">
    <source>
        <dbReference type="ARBA" id="ARBA00022729"/>
    </source>
</evidence>
<evidence type="ECO:0000313" key="15">
    <source>
        <dbReference type="Proteomes" id="UP000008635"/>
    </source>
</evidence>
<dbReference type="Pfam" id="PF17652">
    <property type="entry name" value="Glyco_hydro81C"/>
    <property type="match status" value="1"/>
</dbReference>
<dbReference type="InterPro" id="IPR040720">
    <property type="entry name" value="GH81_C"/>
</dbReference>
<dbReference type="Gene3D" id="2.60.40.10">
    <property type="entry name" value="Immunoglobulins"/>
    <property type="match status" value="2"/>
</dbReference>
<dbReference type="eggNOG" id="COG4733">
    <property type="taxonomic scope" value="Bacteria"/>
</dbReference>
<feature type="compositionally biased region" description="Low complexity" evidence="10">
    <location>
        <begin position="744"/>
        <end position="763"/>
    </location>
</feature>
<evidence type="ECO:0000256" key="6">
    <source>
        <dbReference type="ARBA" id="ARBA00023277"/>
    </source>
</evidence>
<keyword evidence="15" id="KW-1185">Reference proteome</keyword>
<keyword evidence="6" id="KW-0119">Carbohydrate metabolism</keyword>
<dbReference type="SMART" id="SM00060">
    <property type="entry name" value="FN3"/>
    <property type="match status" value="1"/>
</dbReference>
<dbReference type="PANTHER" id="PTHR31983:SF0">
    <property type="entry name" value="GLUCAN ENDO-1,3-BETA-D-GLUCOSIDASE 2"/>
    <property type="match status" value="1"/>
</dbReference>
<reference evidence="15" key="2">
    <citation type="submission" date="2011-01" db="EMBL/GenBank/DDBJ databases">
        <title>The complete genome of Deinococcus maricopensis DSM 21211.</title>
        <authorList>
            <consortium name="US DOE Joint Genome Institute (JGI-PGF)"/>
            <person name="Lucas S."/>
            <person name="Copeland A."/>
            <person name="Lapidus A."/>
            <person name="Goodwin L."/>
            <person name="Pitluck S."/>
            <person name="Kyrpides N."/>
            <person name="Mavromatis K."/>
            <person name="Pagani I."/>
            <person name="Ivanova N."/>
            <person name="Ovchinnikova G."/>
            <person name="Zeytun A."/>
            <person name="Detter J.C."/>
            <person name="Han C."/>
            <person name="Land M."/>
            <person name="Hauser L."/>
            <person name="Markowitz V."/>
            <person name="Cheng J.-F."/>
            <person name="Hugenholtz P."/>
            <person name="Woyke T."/>
            <person name="Wu D."/>
            <person name="Pukall R."/>
            <person name="Gehrich-Schroeter G."/>
            <person name="Brambilla E."/>
            <person name="Klenk H.-P."/>
            <person name="Eisen J.A."/>
        </authorList>
    </citation>
    <scope>NUCLEOTIDE SEQUENCE [LARGE SCALE GENOMIC DNA]</scope>
    <source>
        <strain evidence="15">DSM 21211 / LMG 22137 / NRRL B-23946 / LB-34</strain>
    </source>
</reference>
<dbReference type="SUPFAM" id="SSF49785">
    <property type="entry name" value="Galactose-binding domain-like"/>
    <property type="match status" value="1"/>
</dbReference>
<dbReference type="CDD" id="cd00063">
    <property type="entry name" value="FN3"/>
    <property type="match status" value="1"/>
</dbReference>
<evidence type="ECO:0000259" key="12">
    <source>
        <dbReference type="PROSITE" id="PS50853"/>
    </source>
</evidence>
<dbReference type="eggNOG" id="COG5498">
    <property type="taxonomic scope" value="Bacteria"/>
</dbReference>
<dbReference type="RefSeq" id="WP_013555299.1">
    <property type="nucleotide sequence ID" value="NC_014958.1"/>
</dbReference>
<dbReference type="InterPro" id="IPR005200">
    <property type="entry name" value="Endo-beta-glucanase"/>
</dbReference>
<dbReference type="InterPro" id="IPR006584">
    <property type="entry name" value="Cellulose-bd_IV"/>
</dbReference>
<keyword evidence="5 14" id="KW-0378">Hydrolase</keyword>
<dbReference type="AlphaFoldDB" id="E8U3C3"/>
<dbReference type="Gene3D" id="2.60.120.260">
    <property type="entry name" value="Galactose-binding domain-like"/>
    <property type="match status" value="1"/>
</dbReference>
<dbReference type="PROSITE" id="PS52008">
    <property type="entry name" value="GH81"/>
    <property type="match status" value="1"/>
</dbReference>
<keyword evidence="9" id="KW-0624">Polysaccharide degradation</keyword>
<feature type="signal peptide" evidence="11">
    <location>
        <begin position="1"/>
        <end position="24"/>
    </location>
</feature>
<dbReference type="GO" id="GO:0030246">
    <property type="term" value="F:carbohydrate binding"/>
    <property type="evidence" value="ECO:0007669"/>
    <property type="project" value="InterPro"/>
</dbReference>
<dbReference type="InterPro" id="IPR003961">
    <property type="entry name" value="FN3_dom"/>
</dbReference>
<dbReference type="HOGENOM" id="CLU_005482_1_0_0"/>
<organism evidence="14 15">
    <name type="scientific">Deinococcus maricopensis (strain DSM 21211 / LMG 22137 / NRRL B-23946 / LB-34)</name>
    <dbReference type="NCBI Taxonomy" id="709986"/>
    <lineage>
        <taxon>Bacteria</taxon>
        <taxon>Thermotogati</taxon>
        <taxon>Deinococcota</taxon>
        <taxon>Deinococci</taxon>
        <taxon>Deinococcales</taxon>
        <taxon>Deinococcaceae</taxon>
        <taxon>Deinococcus</taxon>
    </lineage>
</organism>
<keyword evidence="7 14" id="KW-0326">Glycosidase</keyword>
<dbReference type="EC" id="3.2.1.39" evidence="3"/>
<evidence type="ECO:0000256" key="5">
    <source>
        <dbReference type="ARBA" id="ARBA00022801"/>
    </source>
</evidence>
<dbReference type="STRING" id="709986.Deima_0130"/>
<dbReference type="SMART" id="SM00606">
    <property type="entry name" value="CBD_IV"/>
    <property type="match status" value="1"/>
</dbReference>
<reference evidence="14 15" key="1">
    <citation type="journal article" date="2011" name="Stand. Genomic Sci.">
        <title>Complete genome sequence of Deinococcus maricopensis type strain (LB-34).</title>
        <authorList>
            <person name="Pukall R."/>
            <person name="Zeytun A."/>
            <person name="Lucas S."/>
            <person name="Lapidus A."/>
            <person name="Hammon N."/>
            <person name="Deshpande S."/>
            <person name="Nolan M."/>
            <person name="Cheng J.F."/>
            <person name="Pitluck S."/>
            <person name="Liolios K."/>
            <person name="Pagani I."/>
            <person name="Mikhailova N."/>
            <person name="Ivanova N."/>
            <person name="Mavromatis K."/>
            <person name="Pati A."/>
            <person name="Tapia R."/>
            <person name="Han C."/>
            <person name="Goodwin L."/>
            <person name="Chen A."/>
            <person name="Palaniappan K."/>
            <person name="Land M."/>
            <person name="Hauser L."/>
            <person name="Chang Y.J."/>
            <person name="Jeffries C.D."/>
            <person name="Brambilla E.M."/>
            <person name="Rohde M."/>
            <person name="Goker M."/>
            <person name="Detter J.C."/>
            <person name="Woyke T."/>
            <person name="Bristow J."/>
            <person name="Eisen J.A."/>
            <person name="Markowitz V."/>
            <person name="Hugenholtz P."/>
            <person name="Kyrpides N.C."/>
            <person name="Klenk H.P."/>
        </authorList>
    </citation>
    <scope>NUCLEOTIDE SEQUENCE [LARGE SCALE GENOMIC DNA]</scope>
    <source>
        <strain evidence="15">DSM 21211 / LMG 22137 / NRRL B-23946 / LB-34</strain>
    </source>
</reference>
<gene>
    <name evidence="14" type="ordered locus">Deima_0130</name>
</gene>
<dbReference type="PROSITE" id="PS51175">
    <property type="entry name" value="CBM6"/>
    <property type="match status" value="1"/>
</dbReference>
<evidence type="ECO:0000259" key="13">
    <source>
        <dbReference type="PROSITE" id="PS51175"/>
    </source>
</evidence>
<dbReference type="PROSITE" id="PS51257">
    <property type="entry name" value="PROKAR_LIPOPROTEIN"/>
    <property type="match status" value="1"/>
</dbReference>
<dbReference type="PROSITE" id="PS50853">
    <property type="entry name" value="FN3"/>
    <property type="match status" value="1"/>
</dbReference>
<evidence type="ECO:0000256" key="3">
    <source>
        <dbReference type="ARBA" id="ARBA00012780"/>
    </source>
</evidence>
<evidence type="ECO:0000256" key="9">
    <source>
        <dbReference type="ARBA" id="ARBA00023326"/>
    </source>
</evidence>
<evidence type="ECO:0000256" key="11">
    <source>
        <dbReference type="SAM" id="SignalP"/>
    </source>
</evidence>
<dbReference type="GO" id="GO:0042973">
    <property type="term" value="F:glucan endo-1,3-beta-D-glucosidase activity"/>
    <property type="evidence" value="ECO:0007669"/>
    <property type="project" value="UniProtKB-EC"/>
</dbReference>
<dbReference type="Pfam" id="PF00041">
    <property type="entry name" value="fn3"/>
    <property type="match status" value="1"/>
</dbReference>
<dbReference type="GO" id="GO:0052861">
    <property type="term" value="F:endo-1,3(4)-beta-glucanase activity"/>
    <property type="evidence" value="ECO:0007669"/>
    <property type="project" value="InterPro"/>
</dbReference>
<proteinExistence type="inferred from homology"/>
<keyword evidence="8" id="KW-0961">Cell wall biogenesis/degradation</keyword>
<dbReference type="Pfam" id="PF17957">
    <property type="entry name" value="Big_7"/>
    <property type="match status" value="1"/>
</dbReference>
<dbReference type="GO" id="GO:0000272">
    <property type="term" value="P:polysaccharide catabolic process"/>
    <property type="evidence" value="ECO:0007669"/>
    <property type="project" value="UniProtKB-KW"/>
</dbReference>
<evidence type="ECO:0000256" key="10">
    <source>
        <dbReference type="SAM" id="MobiDB-lite"/>
    </source>
</evidence>
<name>E8U3C3_DEIML</name>
<keyword evidence="4 11" id="KW-0732">Signal</keyword>
<dbReference type="Proteomes" id="UP000008635">
    <property type="component" value="Chromosome"/>
</dbReference>
<dbReference type="OrthoDB" id="9802773at2"/>
<accession>E8U3C3</accession>
<evidence type="ECO:0000313" key="14">
    <source>
        <dbReference type="EMBL" id="ADV65794.1"/>
    </source>
</evidence>
<protein>
    <recommendedName>
        <fullName evidence="3">glucan endo-1,3-beta-D-glucosidase</fullName>
        <ecNumber evidence="3">3.2.1.39</ecNumber>
    </recommendedName>
</protein>
<dbReference type="InterPro" id="IPR036116">
    <property type="entry name" value="FN3_sf"/>
</dbReference>
<dbReference type="GO" id="GO:0071555">
    <property type="term" value="P:cell wall organization"/>
    <property type="evidence" value="ECO:0007669"/>
    <property type="project" value="UniProtKB-KW"/>
</dbReference>
<dbReference type="KEGG" id="dmr:Deima_0130"/>
<feature type="region of interest" description="Disordered" evidence="10">
    <location>
        <begin position="743"/>
        <end position="763"/>
    </location>
</feature>
<evidence type="ECO:0000256" key="8">
    <source>
        <dbReference type="ARBA" id="ARBA00023316"/>
    </source>
</evidence>